<organism evidence="2 3">
    <name type="scientific">Rhodococcus pyridinivorans</name>
    <dbReference type="NCBI Taxonomy" id="103816"/>
    <lineage>
        <taxon>Bacteria</taxon>
        <taxon>Bacillati</taxon>
        <taxon>Actinomycetota</taxon>
        <taxon>Actinomycetes</taxon>
        <taxon>Mycobacteriales</taxon>
        <taxon>Nocardiaceae</taxon>
        <taxon>Rhodococcus</taxon>
    </lineage>
</organism>
<dbReference type="PANTHER" id="PTHR42877:SF4">
    <property type="entry name" value="FAD_NAD(P)-BINDING DOMAIN-CONTAINING PROTEIN-RELATED"/>
    <property type="match status" value="1"/>
</dbReference>
<gene>
    <name evidence="2" type="ORF">INP59_23235</name>
</gene>
<dbReference type="Pfam" id="PF13738">
    <property type="entry name" value="Pyr_redox_3"/>
    <property type="match status" value="1"/>
</dbReference>
<sequence length="499" mass="55241">MIDTEVLIVGGGLAGLGAAHYLTRRGRTVHVLERSSGPGGTWLENTYPGCECDIHPALYSYSFTRLPGWISGRADHHQILRHSRLLADRIHRVARVDYDTEVTDCHWNDTDARWHVHTRSGTLHRARFLVLATGALNVPRIPRLPGSFAGPVLHTARWNHDLDLRGARVGVIGTGASAAQLVPALIDHAGQVTVFQRTPAWVLPRTRTRVPLPYRARRTVEYWRNETLLPALTGSKRRRAALEARALRHLHAQIPDPVLRRALTPSYRIGCKRIIFSDTLYPALCHPTTTLVTSPLTELAADAVRTADGRRHEIDVLVHATGFHVSAALMRLPIHGRNGVSLQEVWARDGVSAHLGTTVAGIPNAFILGGPNTGVGHTSVLFMLESQLRYVAAALDETDRTGADALVVREQAQHRSTTRIHHDSAATTWTRGGCRSWYLDREGINRSLWPGATWRYRLHTRTFDLHNYRSIRASTGGSDGIEQAEPGRQRDEIGSATGN</sequence>
<evidence type="ECO:0000313" key="2">
    <source>
        <dbReference type="EMBL" id="QOV98681.1"/>
    </source>
</evidence>
<keyword evidence="3" id="KW-1185">Reference proteome</keyword>
<name>A0A7M2XP97_9NOCA</name>
<accession>A0A7M2XP97</accession>
<dbReference type="EMBL" id="CP063450">
    <property type="protein sequence ID" value="QOV98681.1"/>
    <property type="molecule type" value="Genomic_DNA"/>
</dbReference>
<evidence type="ECO:0000256" key="1">
    <source>
        <dbReference type="SAM" id="MobiDB-lite"/>
    </source>
</evidence>
<feature type="region of interest" description="Disordered" evidence="1">
    <location>
        <begin position="474"/>
        <end position="499"/>
    </location>
</feature>
<dbReference type="PRINTS" id="PR00469">
    <property type="entry name" value="PNDRDTASEII"/>
</dbReference>
<dbReference type="Proteomes" id="UP000593818">
    <property type="component" value="Chromosome"/>
</dbReference>
<protein>
    <submittedName>
        <fullName evidence="2">NAD(P)/FAD-dependent oxidoreductase</fullName>
    </submittedName>
</protein>
<dbReference type="Gene3D" id="3.50.50.60">
    <property type="entry name" value="FAD/NAD(P)-binding domain"/>
    <property type="match status" value="3"/>
</dbReference>
<dbReference type="SUPFAM" id="SSF51905">
    <property type="entry name" value="FAD/NAD(P)-binding domain"/>
    <property type="match status" value="1"/>
</dbReference>
<proteinExistence type="predicted"/>
<dbReference type="InterPro" id="IPR036188">
    <property type="entry name" value="FAD/NAD-bd_sf"/>
</dbReference>
<dbReference type="PANTHER" id="PTHR42877">
    <property type="entry name" value="L-ORNITHINE N(5)-MONOOXYGENASE-RELATED"/>
    <property type="match status" value="1"/>
</dbReference>
<dbReference type="InterPro" id="IPR051209">
    <property type="entry name" value="FAD-bind_Monooxygenase_sf"/>
</dbReference>
<dbReference type="AlphaFoldDB" id="A0A7M2XP97"/>
<dbReference type="RefSeq" id="WP_138845045.1">
    <property type="nucleotide sequence ID" value="NZ_CP040719.1"/>
</dbReference>
<reference evidence="2 3" key="1">
    <citation type="submission" date="2020-10" db="EMBL/GenBank/DDBJ databases">
        <title>Whole genome sequence of oil-degrading bacteria Rhodococcus pyridinivorans strain 5Ap.</title>
        <authorList>
            <person name="Akhremchuk A.E."/>
            <person name="Valentovich L.N."/>
            <person name="Charniauskaya M.I."/>
            <person name="Bukliarevich H.A."/>
            <person name="Titok M.A."/>
        </authorList>
    </citation>
    <scope>NUCLEOTIDE SEQUENCE [LARGE SCALE GENOMIC DNA]</scope>
    <source>
        <strain evidence="2 3">5Ap</strain>
    </source>
</reference>
<evidence type="ECO:0000313" key="3">
    <source>
        <dbReference type="Proteomes" id="UP000593818"/>
    </source>
</evidence>